<reference evidence="2 3" key="1">
    <citation type="journal article" date="2013" name="ISME J.">
        <title>By their genes ye shall know them: genomic signatures of predatory bacteria.</title>
        <authorList>
            <person name="Pasternak Z."/>
            <person name="Pietrokovski S."/>
            <person name="Rotem O."/>
            <person name="Gophna U."/>
            <person name="Lurie-Weinberger M.N."/>
            <person name="Jurkevitch E."/>
        </authorList>
    </citation>
    <scope>NUCLEOTIDE SEQUENCE [LARGE SCALE GENOMIC DNA]</scope>
    <source>
        <strain evidence="2 3">JSS</strain>
    </source>
</reference>
<evidence type="ECO:0000313" key="2">
    <source>
        <dbReference type="EMBL" id="AGH96725.1"/>
    </source>
</evidence>
<dbReference type="eggNOG" id="COG3631">
    <property type="taxonomic scope" value="Bacteria"/>
</dbReference>
<dbReference type="PATRIC" id="fig|1184267.3.peg.2535"/>
<evidence type="ECO:0000259" key="1">
    <source>
        <dbReference type="Pfam" id="PF12680"/>
    </source>
</evidence>
<dbReference type="Pfam" id="PF12680">
    <property type="entry name" value="SnoaL_2"/>
    <property type="match status" value="1"/>
</dbReference>
<dbReference type="InterPro" id="IPR037401">
    <property type="entry name" value="SnoaL-like"/>
</dbReference>
<sequence>MTNQTTNPNAEIIKSYFAAFNAGDTKTMLSLLHPDVIHEINQGETQIGLESFTKFMAHMDECYKEELKDMSIFSSDSATDNRVSAEYVVHGTYLKTDGQLPEARQQNYAIRAGSFFEINGGKIKRVTTYYNLPRWIEMVKI</sequence>
<proteinExistence type="predicted"/>
<organism evidence="2 3">
    <name type="scientific">Pseudobdellovibrio exovorus JSS</name>
    <dbReference type="NCBI Taxonomy" id="1184267"/>
    <lineage>
        <taxon>Bacteria</taxon>
        <taxon>Pseudomonadati</taxon>
        <taxon>Bdellovibrionota</taxon>
        <taxon>Bdellovibrionia</taxon>
        <taxon>Bdellovibrionales</taxon>
        <taxon>Pseudobdellovibrionaceae</taxon>
        <taxon>Pseudobdellovibrio</taxon>
    </lineage>
</organism>
<protein>
    <recommendedName>
        <fullName evidence="1">SnoaL-like domain-containing protein</fullName>
    </recommendedName>
</protein>
<name>M4VE07_9BACT</name>
<dbReference type="NCBIfam" id="TIGR02096">
    <property type="entry name" value="ketosteroid isomerase-related protein"/>
    <property type="match status" value="1"/>
</dbReference>
<dbReference type="AlphaFoldDB" id="M4VE07"/>
<keyword evidence="3" id="KW-1185">Reference proteome</keyword>
<dbReference type="SUPFAM" id="SSF54427">
    <property type="entry name" value="NTF2-like"/>
    <property type="match status" value="1"/>
</dbReference>
<feature type="domain" description="SnoaL-like" evidence="1">
    <location>
        <begin position="14"/>
        <end position="125"/>
    </location>
</feature>
<dbReference type="STRING" id="1184267.A11Q_2509"/>
<dbReference type="Gene3D" id="3.10.450.50">
    <property type="match status" value="1"/>
</dbReference>
<gene>
    <name evidence="2" type="ORF">A11Q_2509</name>
</gene>
<dbReference type="InterPro" id="IPR011721">
    <property type="entry name" value="CHP02096"/>
</dbReference>
<dbReference type="InterPro" id="IPR032710">
    <property type="entry name" value="NTF2-like_dom_sf"/>
</dbReference>
<dbReference type="Proteomes" id="UP000012040">
    <property type="component" value="Chromosome"/>
</dbReference>
<accession>M4VE07</accession>
<dbReference type="OrthoDB" id="582835at2"/>
<dbReference type="EMBL" id="CP003537">
    <property type="protein sequence ID" value="AGH96725.1"/>
    <property type="molecule type" value="Genomic_DNA"/>
</dbReference>
<dbReference type="KEGG" id="bex:A11Q_2509"/>
<dbReference type="HOGENOM" id="CLU_153092_0_0_7"/>
<evidence type="ECO:0000313" key="3">
    <source>
        <dbReference type="Proteomes" id="UP000012040"/>
    </source>
</evidence>
<dbReference type="RefSeq" id="WP_015471215.1">
    <property type="nucleotide sequence ID" value="NC_020813.1"/>
</dbReference>